<accession>A0A2A2LU52</accession>
<dbReference type="AlphaFoldDB" id="A0A2A2LU52"/>
<keyword evidence="2" id="KW-1185">Reference proteome</keyword>
<evidence type="ECO:0000313" key="2">
    <source>
        <dbReference type="Proteomes" id="UP000218231"/>
    </source>
</evidence>
<proteinExistence type="predicted"/>
<dbReference type="EMBL" id="LIAE01006431">
    <property type="protein sequence ID" value="PAV89782.1"/>
    <property type="molecule type" value="Genomic_DNA"/>
</dbReference>
<protein>
    <submittedName>
        <fullName evidence="1">Uncharacterized protein</fullName>
    </submittedName>
</protein>
<organism evidence="1 2">
    <name type="scientific">Diploscapter pachys</name>
    <dbReference type="NCBI Taxonomy" id="2018661"/>
    <lineage>
        <taxon>Eukaryota</taxon>
        <taxon>Metazoa</taxon>
        <taxon>Ecdysozoa</taxon>
        <taxon>Nematoda</taxon>
        <taxon>Chromadorea</taxon>
        <taxon>Rhabditida</taxon>
        <taxon>Rhabditina</taxon>
        <taxon>Rhabditomorpha</taxon>
        <taxon>Rhabditoidea</taxon>
        <taxon>Rhabditidae</taxon>
        <taxon>Diploscapter</taxon>
    </lineage>
</organism>
<reference evidence="1 2" key="1">
    <citation type="journal article" date="2017" name="Curr. Biol.">
        <title>Genome architecture and evolution of a unichromosomal asexual nematode.</title>
        <authorList>
            <person name="Fradin H."/>
            <person name="Zegar C."/>
            <person name="Gutwein M."/>
            <person name="Lucas J."/>
            <person name="Kovtun M."/>
            <person name="Corcoran D."/>
            <person name="Baugh L.R."/>
            <person name="Kiontke K."/>
            <person name="Gunsalus K."/>
            <person name="Fitch D.H."/>
            <person name="Piano F."/>
        </authorList>
    </citation>
    <scope>NUCLEOTIDE SEQUENCE [LARGE SCALE GENOMIC DNA]</scope>
    <source>
        <strain evidence="1">PF1309</strain>
    </source>
</reference>
<comment type="caution">
    <text evidence="1">The sequence shown here is derived from an EMBL/GenBank/DDBJ whole genome shotgun (WGS) entry which is preliminary data.</text>
</comment>
<gene>
    <name evidence="1" type="ORF">WR25_22436</name>
</gene>
<sequence length="70" mass="7182">MLANVGNTIVGTCDLIIQSTTLNSTICELIATGGALFAIAAGIQQSLGGFYGLIGGAFNCPPYEQLWGKC</sequence>
<name>A0A2A2LU52_9BILA</name>
<dbReference type="Proteomes" id="UP000218231">
    <property type="component" value="Unassembled WGS sequence"/>
</dbReference>
<evidence type="ECO:0000313" key="1">
    <source>
        <dbReference type="EMBL" id="PAV89782.1"/>
    </source>
</evidence>